<feature type="transmembrane region" description="Helical" evidence="1">
    <location>
        <begin position="30"/>
        <end position="54"/>
    </location>
</feature>
<evidence type="ECO:0000256" key="1">
    <source>
        <dbReference type="SAM" id="Phobius"/>
    </source>
</evidence>
<name>A0ABX5SK61_9LACO</name>
<gene>
    <name evidence="2" type="ORF">EW139_04600</name>
</gene>
<dbReference type="InterPro" id="IPR006941">
    <property type="entry name" value="RNase_CAF1"/>
</dbReference>
<keyword evidence="3" id="KW-1185">Reference proteome</keyword>
<protein>
    <submittedName>
        <fullName evidence="2">GTP-binding protein LepA</fullName>
    </submittedName>
</protein>
<keyword evidence="1" id="KW-0812">Transmembrane</keyword>
<dbReference type="Proteomes" id="UP000295756">
    <property type="component" value="Chromosome"/>
</dbReference>
<dbReference type="EMBL" id="CP037939">
    <property type="protein sequence ID" value="QBR47433.1"/>
    <property type="molecule type" value="Genomic_DNA"/>
</dbReference>
<evidence type="ECO:0000313" key="3">
    <source>
        <dbReference type="Proteomes" id="UP000295756"/>
    </source>
</evidence>
<reference evidence="2 3" key="1">
    <citation type="submission" date="2019-03" db="EMBL/GenBank/DDBJ databases">
        <title>Complete Genome Sequence of Leuconostoc kimchii strain NKJ218 Isolated from Homemade Kimchi.</title>
        <authorList>
            <person name="Jung J.Y."/>
            <person name="Jin H.M."/>
            <person name="Jung J.-W."/>
            <person name="Lee S.-Y."/>
            <person name="Ryu B.-G."/>
            <person name="Han S.-S."/>
            <person name="Kang H.K."/>
            <person name="Choi H.W."/>
            <person name="Chung E.J."/>
            <person name="Choi K.-M."/>
        </authorList>
    </citation>
    <scope>NUCLEOTIDE SEQUENCE [LARGE SCALE GENOMIC DNA]</scope>
    <source>
        <strain evidence="2 3">NKJ218</strain>
    </source>
</reference>
<dbReference type="Pfam" id="PF04857">
    <property type="entry name" value="CAF1"/>
    <property type="match status" value="1"/>
</dbReference>
<accession>A0ABX5SK61</accession>
<organism evidence="2 3">
    <name type="scientific">Leuconostoc kimchii</name>
    <dbReference type="NCBI Taxonomy" id="136609"/>
    <lineage>
        <taxon>Bacteria</taxon>
        <taxon>Bacillati</taxon>
        <taxon>Bacillota</taxon>
        <taxon>Bacilli</taxon>
        <taxon>Lactobacillales</taxon>
        <taxon>Lactobacillaceae</taxon>
        <taxon>Leuconostoc</taxon>
    </lineage>
</organism>
<keyword evidence="1" id="KW-1133">Transmembrane helix</keyword>
<dbReference type="RefSeq" id="WP_013102374.1">
    <property type="nucleotide sequence ID" value="NZ_CP037939.1"/>
</dbReference>
<evidence type="ECO:0000313" key="2">
    <source>
        <dbReference type="EMBL" id="QBR47433.1"/>
    </source>
</evidence>
<keyword evidence="1" id="KW-0472">Membrane</keyword>
<sequence>MHEETNTSKRSRVNRHLEVQKYQMTKRIKIMMYLSFAMLFFIVGFAIMAIGFNYDGVTQKERVRMAKKDAKAVLEFGLTGQMTTPFSDDILPVSSENWQKEMTDSIRQAVETSEGVANDAAFSGKLYEKQAVMSALSNHYLTTLQHARDYKISKISFDKYHNVTVNYTVTPINLVIAQRRVQTFVNQELKKSPDEIANLSEAQFRLVEYALVASNWKKIVGQKVPTSSKKNGEIKLLYTNHFFKGGYQVTKETLNNVLNSGLAE</sequence>
<proteinExistence type="predicted"/>